<evidence type="ECO:0000313" key="3">
    <source>
        <dbReference type="Proteomes" id="UP000320806"/>
    </source>
</evidence>
<feature type="compositionally biased region" description="Acidic residues" evidence="1">
    <location>
        <begin position="27"/>
        <end position="39"/>
    </location>
</feature>
<feature type="compositionally biased region" description="Low complexity" evidence="1">
    <location>
        <begin position="91"/>
        <end position="103"/>
    </location>
</feature>
<evidence type="ECO:0000256" key="1">
    <source>
        <dbReference type="SAM" id="MobiDB-lite"/>
    </source>
</evidence>
<feature type="compositionally biased region" description="Acidic residues" evidence="1">
    <location>
        <begin position="106"/>
        <end position="115"/>
    </location>
</feature>
<dbReference type="AlphaFoldDB" id="A0A542EFZ5"/>
<protein>
    <recommendedName>
        <fullName evidence="4">DUF5709 domain-containing protein</fullName>
    </recommendedName>
</protein>
<dbReference type="OrthoDB" id="3212066at2"/>
<feature type="compositionally biased region" description="Acidic residues" evidence="1">
    <location>
        <begin position="136"/>
        <end position="158"/>
    </location>
</feature>
<dbReference type="RefSeq" id="WP_141928117.1">
    <property type="nucleotide sequence ID" value="NZ_BAABCI010000034.1"/>
</dbReference>
<keyword evidence="3" id="KW-1185">Reference proteome</keyword>
<comment type="caution">
    <text evidence="2">The sequence shown here is derived from an EMBL/GenBank/DDBJ whole genome shotgun (WGS) entry which is preliminary data.</text>
</comment>
<evidence type="ECO:0000313" key="2">
    <source>
        <dbReference type="EMBL" id="TQJ14262.1"/>
    </source>
</evidence>
<proteinExistence type="predicted"/>
<name>A0A542EFZ5_9MICO</name>
<sequence length="158" mass="17850">MSDESKEWNSDFGSTELDPQERRDTETYLDDPNDSDDEPWTPPERQPRAGEFLDDDEEETIDQRIGQEIPEEGTAYGAPEEEADVLRDHAMAGGDDPDAIPADQDFIGDPDEVDDSAYQRRDDAEPAEEAALHVVDDDEQSPDEEDVDIEDEDVEFED</sequence>
<accession>A0A542EFZ5</accession>
<dbReference type="EMBL" id="VFMO01000001">
    <property type="protein sequence ID" value="TQJ14262.1"/>
    <property type="molecule type" value="Genomic_DNA"/>
</dbReference>
<dbReference type="Proteomes" id="UP000320806">
    <property type="component" value="Unassembled WGS sequence"/>
</dbReference>
<feature type="region of interest" description="Disordered" evidence="1">
    <location>
        <begin position="1"/>
        <end position="158"/>
    </location>
</feature>
<reference evidence="2 3" key="1">
    <citation type="submission" date="2019-06" db="EMBL/GenBank/DDBJ databases">
        <title>Sequencing the genomes of 1000 actinobacteria strains.</title>
        <authorList>
            <person name="Klenk H.-P."/>
        </authorList>
    </citation>
    <scope>NUCLEOTIDE SEQUENCE [LARGE SCALE GENOMIC DNA]</scope>
    <source>
        <strain evidence="2 3">DSM 19828</strain>
    </source>
</reference>
<feature type="compositionally biased region" description="Basic and acidic residues" evidence="1">
    <location>
        <begin position="117"/>
        <end position="135"/>
    </location>
</feature>
<evidence type="ECO:0008006" key="4">
    <source>
        <dbReference type="Google" id="ProtNLM"/>
    </source>
</evidence>
<organism evidence="2 3">
    <name type="scientific">Yimella lutea</name>
    <dbReference type="NCBI Taxonomy" id="587872"/>
    <lineage>
        <taxon>Bacteria</taxon>
        <taxon>Bacillati</taxon>
        <taxon>Actinomycetota</taxon>
        <taxon>Actinomycetes</taxon>
        <taxon>Micrococcales</taxon>
        <taxon>Dermacoccaceae</taxon>
        <taxon>Yimella</taxon>
    </lineage>
</organism>
<gene>
    <name evidence="2" type="ORF">FB459_1710</name>
</gene>